<evidence type="ECO:0000313" key="3">
    <source>
        <dbReference type="EMBL" id="KAJ8482141.1"/>
    </source>
</evidence>
<evidence type="ECO:0000313" key="4">
    <source>
        <dbReference type="Proteomes" id="UP001215151"/>
    </source>
</evidence>
<sequence>MLSRARRRFPASLPRYSSSSRPRLILRSYASSPNENKSPAPLPEDVRPTPYLNDSFGSYAMYTLDFFRRFLKYTAIGVIAVSMTTFTAFEGAHLWVEKVGLAPETDEDAKQWEWDLEADRWNGSMSGGTDPGLGISGRHAVRSAWSALNWGSVSNTTVESRAFATRKGEGAPAPIQVRLEYAHEFLRLAIEIAEQAHAKGWLHPMTLNVLLARRADIVSRIGTRSALDEARSEYERVWTNLSGEGVQAARVALKLGDLNRRLGDTEDALSWWARSIRLATGGAATAPADGPPIVPESLPTSPMAQRTLVSSLVSLSAFYATTGQLDQAKAVEEASMKLLRSIPSPPSFDSASPAQALHLLYVLQRSSLLSIHLAEVLYAQQNKPSTSVDWLRQAAESSERVALSLTGLPPTHPDAPGSKIPHPPASETALTERYAKSKSMSGQAKNLLRDARRTAAEAWNLIGVLTEGSETPDANTKALECYERALGWAGVGRDKAGGIGEPGEGTLESEWKTFWANYVRARDATKKVEEQK</sequence>
<organism evidence="3 4">
    <name type="scientific">Trametes cubensis</name>
    <dbReference type="NCBI Taxonomy" id="1111947"/>
    <lineage>
        <taxon>Eukaryota</taxon>
        <taxon>Fungi</taxon>
        <taxon>Dikarya</taxon>
        <taxon>Basidiomycota</taxon>
        <taxon>Agaricomycotina</taxon>
        <taxon>Agaricomycetes</taxon>
        <taxon>Polyporales</taxon>
        <taxon>Polyporaceae</taxon>
        <taxon>Trametes</taxon>
    </lineage>
</organism>
<dbReference type="Gene3D" id="1.25.40.10">
    <property type="entry name" value="Tetratricopeptide repeat domain"/>
    <property type="match status" value="1"/>
</dbReference>
<name>A0AAD7TTQ8_9APHY</name>
<evidence type="ECO:0000256" key="1">
    <source>
        <dbReference type="SAM" id="MobiDB-lite"/>
    </source>
</evidence>
<dbReference type="AlphaFoldDB" id="A0AAD7TTQ8"/>
<keyword evidence="4" id="KW-1185">Reference proteome</keyword>
<gene>
    <name evidence="3" type="ORF">ONZ51_g5544</name>
</gene>
<accession>A0AAD7TTQ8</accession>
<reference evidence="3" key="1">
    <citation type="submission" date="2022-11" db="EMBL/GenBank/DDBJ databases">
        <title>Genome Sequence of Cubamyces cubensis.</title>
        <authorList>
            <person name="Buettner E."/>
        </authorList>
    </citation>
    <scope>NUCLEOTIDE SEQUENCE</scope>
    <source>
        <strain evidence="3">MPL-01</strain>
    </source>
</reference>
<feature type="transmembrane region" description="Helical" evidence="2">
    <location>
        <begin position="70"/>
        <end position="89"/>
    </location>
</feature>
<keyword evidence="2" id="KW-1133">Transmembrane helix</keyword>
<comment type="caution">
    <text evidence="3">The sequence shown here is derived from an EMBL/GenBank/DDBJ whole genome shotgun (WGS) entry which is preliminary data.</text>
</comment>
<dbReference type="EMBL" id="JAPEVG010000121">
    <property type="protein sequence ID" value="KAJ8482141.1"/>
    <property type="molecule type" value="Genomic_DNA"/>
</dbReference>
<evidence type="ECO:0000256" key="2">
    <source>
        <dbReference type="SAM" id="Phobius"/>
    </source>
</evidence>
<keyword evidence="2" id="KW-0472">Membrane</keyword>
<dbReference type="Proteomes" id="UP001215151">
    <property type="component" value="Unassembled WGS sequence"/>
</dbReference>
<proteinExistence type="predicted"/>
<protein>
    <submittedName>
        <fullName evidence="3">Uncharacterized protein</fullName>
    </submittedName>
</protein>
<feature type="region of interest" description="Disordered" evidence="1">
    <location>
        <begin position="405"/>
        <end position="426"/>
    </location>
</feature>
<keyword evidence="2" id="KW-0812">Transmembrane</keyword>
<dbReference type="InterPro" id="IPR011990">
    <property type="entry name" value="TPR-like_helical_dom_sf"/>
</dbReference>